<dbReference type="EC" id="3.2.1.52" evidence="3"/>
<evidence type="ECO:0000256" key="2">
    <source>
        <dbReference type="ARBA" id="ARBA00005336"/>
    </source>
</evidence>
<dbReference type="PROSITE" id="PS00775">
    <property type="entry name" value="GLYCOSYL_HYDROL_F3"/>
    <property type="match status" value="1"/>
</dbReference>
<evidence type="ECO:0000256" key="4">
    <source>
        <dbReference type="ARBA" id="ARBA00022801"/>
    </source>
</evidence>
<dbReference type="EMBL" id="CAMAPD010000017">
    <property type="protein sequence ID" value="CAH9064609.1"/>
    <property type="molecule type" value="Genomic_DNA"/>
</dbReference>
<protein>
    <recommendedName>
        <fullName evidence="3">beta-N-acetylhexosaminidase</fullName>
        <ecNumber evidence="3">3.2.1.52</ecNumber>
    </recommendedName>
</protein>
<dbReference type="InterPro" id="IPR001764">
    <property type="entry name" value="Glyco_hydro_3_N"/>
</dbReference>
<keyword evidence="5 8" id="KW-0326">Glycosidase</keyword>
<dbReference type="Gene3D" id="3.40.50.1700">
    <property type="entry name" value="Glycoside hydrolase family 3 C-terminal domain"/>
    <property type="match status" value="1"/>
</dbReference>
<dbReference type="GO" id="GO:0004563">
    <property type="term" value="F:beta-N-acetylhexosaminidase activity"/>
    <property type="evidence" value="ECO:0007669"/>
    <property type="project" value="UniProtKB-EC"/>
</dbReference>
<dbReference type="InterPro" id="IPR036881">
    <property type="entry name" value="Glyco_hydro_3_C_sf"/>
</dbReference>
<dbReference type="Gene3D" id="3.20.20.300">
    <property type="entry name" value="Glycoside hydrolase, family 3, N-terminal domain"/>
    <property type="match status" value="1"/>
</dbReference>
<feature type="chain" id="PRO_5046018953" description="beta-N-acetylhexosaminidase" evidence="6">
    <location>
        <begin position="25"/>
        <end position="612"/>
    </location>
</feature>
<name>A0ABM9GL70_9GAMM</name>
<dbReference type="Proteomes" id="UP001152485">
    <property type="component" value="Unassembled WGS sequence"/>
</dbReference>
<evidence type="ECO:0000256" key="6">
    <source>
        <dbReference type="SAM" id="SignalP"/>
    </source>
</evidence>
<feature type="domain" description="Glycoside hydrolase family 3 N-terminal" evidence="7">
    <location>
        <begin position="62"/>
        <end position="391"/>
    </location>
</feature>
<dbReference type="InterPro" id="IPR036962">
    <property type="entry name" value="Glyco_hydro_3_N_sf"/>
</dbReference>
<dbReference type="PANTHER" id="PTHR30480:SF13">
    <property type="entry name" value="BETA-HEXOSAMINIDASE"/>
    <property type="match status" value="1"/>
</dbReference>
<dbReference type="SUPFAM" id="SSF51445">
    <property type="entry name" value="(Trans)glycosidases"/>
    <property type="match status" value="1"/>
</dbReference>
<evidence type="ECO:0000256" key="1">
    <source>
        <dbReference type="ARBA" id="ARBA00001231"/>
    </source>
</evidence>
<evidence type="ECO:0000256" key="3">
    <source>
        <dbReference type="ARBA" id="ARBA00012663"/>
    </source>
</evidence>
<comment type="catalytic activity">
    <reaction evidence="1">
        <text>Hydrolysis of terminal non-reducing N-acetyl-D-hexosamine residues in N-acetyl-beta-D-hexosaminides.</text>
        <dbReference type="EC" id="3.2.1.52"/>
    </reaction>
</comment>
<dbReference type="InterPro" id="IPR017853">
    <property type="entry name" value="GH"/>
</dbReference>
<accession>A0ABM9GL70</accession>
<sequence>MTRFRLLKPLGIFFAMTICNTSAASIRSEQPLEVQLGQKLMLDFRYFCSQGKSKSCREPMTRLPNQLADVISKYHIGGVILFSENTANTEQIVNLNNQLQHAAKQAQYPHPLFIAIDQEGGRVARINREQATSFTGNMSIGATYPKHGTHYASSVATVIGKELNSLGINVNFAPTVDVNMNADNPVINVRSFSENPDTVAKLGAAQVKAFEQQNVISALKHFPGHGDTHVDSHTGLPRVDHDKHTIWKNDLAPFQAVINTNAPGMIMTAHIQYPELDSSTLANKHGEQMLKPATMSRAIMHDLLRVKLNYQGVVITDALDMAGISDFFDSTSAVIETFKAGVDIALMPIAIRTPDDIKQLDLLLNALTSAVQEGKLNGEEINRSAARINRLKQRHLKNTSNHSSAIAQATLGNPGHRKLEAELALAAITQVKNEQLLPLNAATHQRLHLIMPDMRKCEAMRRALNTFSKAPLQITCNSLQGFDPKVAEQHITSADVVIAAHASPQQSAVEIGGMEDVTRLEKFSLSRKQQPQALLTLLSSAKKQHKPTLFISLRAPYEIKQFAPVSDAVLASYAYNIDVDNDEHVKGPAFTALAKVILGLAPANGALPVTIK</sequence>
<evidence type="ECO:0000313" key="8">
    <source>
        <dbReference type="EMBL" id="CAH9064609.1"/>
    </source>
</evidence>
<keyword evidence="6" id="KW-0732">Signal</keyword>
<keyword evidence="4 8" id="KW-0378">Hydrolase</keyword>
<organism evidence="8 9">
    <name type="scientific">Pseudoalteromonas holothuriae</name>
    <dbReference type="NCBI Taxonomy" id="2963714"/>
    <lineage>
        <taxon>Bacteria</taxon>
        <taxon>Pseudomonadati</taxon>
        <taxon>Pseudomonadota</taxon>
        <taxon>Gammaproteobacteria</taxon>
        <taxon>Alteromonadales</taxon>
        <taxon>Pseudoalteromonadaceae</taxon>
        <taxon>Pseudoalteromonas</taxon>
    </lineage>
</organism>
<evidence type="ECO:0000256" key="5">
    <source>
        <dbReference type="ARBA" id="ARBA00023295"/>
    </source>
</evidence>
<comment type="caution">
    <text evidence="8">The sequence shown here is derived from an EMBL/GenBank/DDBJ whole genome shotgun (WGS) entry which is preliminary data.</text>
</comment>
<dbReference type="PANTHER" id="PTHR30480">
    <property type="entry name" value="BETA-HEXOSAMINIDASE-RELATED"/>
    <property type="match status" value="1"/>
</dbReference>
<gene>
    <name evidence="8" type="ORF">PSECIP111951_03173</name>
</gene>
<dbReference type="InterPro" id="IPR019800">
    <property type="entry name" value="Glyco_hydro_3_AS"/>
</dbReference>
<evidence type="ECO:0000259" key="7">
    <source>
        <dbReference type="Pfam" id="PF00933"/>
    </source>
</evidence>
<dbReference type="InterPro" id="IPR050226">
    <property type="entry name" value="NagZ_Beta-hexosaminidase"/>
</dbReference>
<reference evidence="8 9" key="1">
    <citation type="submission" date="2022-07" db="EMBL/GenBank/DDBJ databases">
        <authorList>
            <person name="Criscuolo A."/>
        </authorList>
    </citation>
    <scope>NUCLEOTIDE SEQUENCE [LARGE SCALE GENOMIC DNA]</scope>
    <source>
        <strain evidence="9">CIP 111951</strain>
    </source>
</reference>
<dbReference type="Pfam" id="PF00933">
    <property type="entry name" value="Glyco_hydro_3"/>
    <property type="match status" value="1"/>
</dbReference>
<feature type="signal peptide" evidence="6">
    <location>
        <begin position="1"/>
        <end position="24"/>
    </location>
</feature>
<proteinExistence type="inferred from homology"/>
<comment type="similarity">
    <text evidence="2">Belongs to the glycosyl hydrolase 3 family.</text>
</comment>
<evidence type="ECO:0000313" key="9">
    <source>
        <dbReference type="Proteomes" id="UP001152485"/>
    </source>
</evidence>